<gene>
    <name evidence="1" type="ORF">DWV92_09470</name>
</gene>
<name>A0A395XC67_9BIFI</name>
<reference evidence="1 2" key="1">
    <citation type="submission" date="2018-08" db="EMBL/GenBank/DDBJ databases">
        <title>A genome reference for cultivated species of the human gut microbiota.</title>
        <authorList>
            <person name="Zou Y."/>
            <person name="Xue W."/>
            <person name="Luo G."/>
        </authorList>
    </citation>
    <scope>NUCLEOTIDE SEQUENCE [LARGE SCALE GENOMIC DNA]</scope>
    <source>
        <strain evidence="1 2">AF13-3LB</strain>
    </source>
</reference>
<protein>
    <submittedName>
        <fullName evidence="1">Uncharacterized protein</fullName>
    </submittedName>
</protein>
<accession>A0A395XC67</accession>
<evidence type="ECO:0000313" key="2">
    <source>
        <dbReference type="Proteomes" id="UP000265970"/>
    </source>
</evidence>
<proteinExistence type="predicted"/>
<comment type="caution">
    <text evidence="1">The sequence shown here is derived from an EMBL/GenBank/DDBJ whole genome shotgun (WGS) entry which is preliminary data.</text>
</comment>
<evidence type="ECO:0000313" key="1">
    <source>
        <dbReference type="EMBL" id="RGW07035.1"/>
    </source>
</evidence>
<organism evidence="1 2">
    <name type="scientific">Bifidobacterium pseudolongum</name>
    <dbReference type="NCBI Taxonomy" id="1694"/>
    <lineage>
        <taxon>Bacteria</taxon>
        <taxon>Bacillati</taxon>
        <taxon>Actinomycetota</taxon>
        <taxon>Actinomycetes</taxon>
        <taxon>Bifidobacteriales</taxon>
        <taxon>Bifidobacteriaceae</taxon>
        <taxon>Bifidobacterium</taxon>
    </lineage>
</organism>
<dbReference type="EMBL" id="QRZV01000009">
    <property type="protein sequence ID" value="RGW07035.1"/>
    <property type="molecule type" value="Genomic_DNA"/>
</dbReference>
<sequence length="303" mass="32064">MVDTSALGVSAVRAGNGWQGCDALTHRKILQSHWASTGIIVGLGVLASDTLAYQVAAGVAVTSRSGTDGAMEAYWGGGQSPAVEANQSTNPRIDCVWLQAHNQKELRDTDNLVVIGVTQGTPAASPVKPTPPSGVTVLSYMQVPANSTSLRNATRVGEIDYAVPYGVAQGLIASAQLKQDTTLTNAQKEWCRVQVNLPTDRDLECVVTICASAAGAGGAGDLSKYSEVRGQVLIDGKPVGDFFNYCFRGAWEPYQFRTNVTCGRGVHTISIKCWVGYGSNANVHYNGSWSGIKLDVIDQGVKQ</sequence>
<dbReference type="Proteomes" id="UP000265970">
    <property type="component" value="Unassembled WGS sequence"/>
</dbReference>
<dbReference type="AlphaFoldDB" id="A0A395XC67"/>
<dbReference type="RefSeq" id="WP_118239799.1">
    <property type="nucleotide sequence ID" value="NZ_QRZV01000009.1"/>
</dbReference>